<sequence length="468" mass="53538">MRWWIWMITVEDTEEDDGGSVREGPRRWAGLCRFLVGLQRDERVTLGPHRNLFKTSNPLEILAAILSATICFFVSNHYLDRPTFSCFNFLLLHRDSYNLIGFVESSLNCTMSDHVCKDIIDEIFTRLPPKSLLRFRSLSKSFCSYISSTSFIRMHTCRWPEKLLIRHRQYPSKEDYYTLHSEDQLPLCPRHGYFGITPVKFPYNQCVNIVGSCNGILCLYEYGKCSITLWNPSIRRKLPVPGCPQTFATRIHFGFGFDPINNDYKIVRVFNSLHGGNPESSFVYSMKKGGWCAITSSIKPFKWYGANSKACCVNGILHWVIINHLVKPGFCIMTFDLSSHVFGIIELPEPTRNKSIHLTIIQGFLAAISMDPGDCSIWVWRDSSWSVFLESKITQLFAGTLVNVLKPSSDCDLLFRTYHEGFQVFNRKLGYLKSRLVDFTAASFRIIEMEMCSESLGSLDIAIGCEGN</sequence>
<dbReference type="Proteomes" id="UP001055811">
    <property type="component" value="Linkage Group LG01"/>
</dbReference>
<keyword evidence="2" id="KW-1185">Reference proteome</keyword>
<comment type="caution">
    <text evidence="1">The sequence shown here is derived from an EMBL/GenBank/DDBJ whole genome shotgun (WGS) entry which is preliminary data.</text>
</comment>
<gene>
    <name evidence="1" type="ORF">L2E82_03239</name>
</gene>
<protein>
    <submittedName>
        <fullName evidence="1">Uncharacterized protein</fullName>
    </submittedName>
</protein>
<organism evidence="1 2">
    <name type="scientific">Cichorium intybus</name>
    <name type="common">Chicory</name>
    <dbReference type="NCBI Taxonomy" id="13427"/>
    <lineage>
        <taxon>Eukaryota</taxon>
        <taxon>Viridiplantae</taxon>
        <taxon>Streptophyta</taxon>
        <taxon>Embryophyta</taxon>
        <taxon>Tracheophyta</taxon>
        <taxon>Spermatophyta</taxon>
        <taxon>Magnoliopsida</taxon>
        <taxon>eudicotyledons</taxon>
        <taxon>Gunneridae</taxon>
        <taxon>Pentapetalae</taxon>
        <taxon>asterids</taxon>
        <taxon>campanulids</taxon>
        <taxon>Asterales</taxon>
        <taxon>Asteraceae</taxon>
        <taxon>Cichorioideae</taxon>
        <taxon>Cichorieae</taxon>
        <taxon>Cichoriinae</taxon>
        <taxon>Cichorium</taxon>
    </lineage>
</organism>
<dbReference type="EMBL" id="CM042009">
    <property type="protein sequence ID" value="KAI3790294.1"/>
    <property type="molecule type" value="Genomic_DNA"/>
</dbReference>
<reference evidence="1 2" key="2">
    <citation type="journal article" date="2022" name="Mol. Ecol. Resour.">
        <title>The genomes of chicory, endive, great burdock and yacon provide insights into Asteraceae paleo-polyploidization history and plant inulin production.</title>
        <authorList>
            <person name="Fan W."/>
            <person name="Wang S."/>
            <person name="Wang H."/>
            <person name="Wang A."/>
            <person name="Jiang F."/>
            <person name="Liu H."/>
            <person name="Zhao H."/>
            <person name="Xu D."/>
            <person name="Zhang Y."/>
        </authorList>
    </citation>
    <scope>NUCLEOTIDE SEQUENCE [LARGE SCALE GENOMIC DNA]</scope>
    <source>
        <strain evidence="2">cv. Punajuju</strain>
        <tissue evidence="1">Leaves</tissue>
    </source>
</reference>
<reference evidence="2" key="1">
    <citation type="journal article" date="2022" name="Mol. Ecol. Resour.">
        <title>The genomes of chicory, endive, great burdock and yacon provide insights into Asteraceae palaeo-polyploidization history and plant inulin production.</title>
        <authorList>
            <person name="Fan W."/>
            <person name="Wang S."/>
            <person name="Wang H."/>
            <person name="Wang A."/>
            <person name="Jiang F."/>
            <person name="Liu H."/>
            <person name="Zhao H."/>
            <person name="Xu D."/>
            <person name="Zhang Y."/>
        </authorList>
    </citation>
    <scope>NUCLEOTIDE SEQUENCE [LARGE SCALE GENOMIC DNA]</scope>
    <source>
        <strain evidence="2">cv. Punajuju</strain>
    </source>
</reference>
<name>A0ACB9H3M6_CICIN</name>
<evidence type="ECO:0000313" key="1">
    <source>
        <dbReference type="EMBL" id="KAI3790294.1"/>
    </source>
</evidence>
<evidence type="ECO:0000313" key="2">
    <source>
        <dbReference type="Proteomes" id="UP001055811"/>
    </source>
</evidence>
<proteinExistence type="predicted"/>
<accession>A0ACB9H3M6</accession>